<dbReference type="EnsemblPlants" id="OB01G36710.1">
    <property type="protein sequence ID" value="OB01G36710.1"/>
    <property type="gene ID" value="OB01G36710"/>
</dbReference>
<evidence type="ECO:0000259" key="1">
    <source>
        <dbReference type="PROSITE" id="PS50878"/>
    </source>
</evidence>
<dbReference type="OMA" id="HECKEAV"/>
<dbReference type="PANTHER" id="PTHR33116">
    <property type="entry name" value="REVERSE TRANSCRIPTASE ZINC-BINDING DOMAIN-CONTAINING PROTEIN-RELATED-RELATED"/>
    <property type="match status" value="1"/>
</dbReference>
<dbReference type="Proteomes" id="UP000006038">
    <property type="component" value="Chromosome 1"/>
</dbReference>
<reference evidence="2" key="1">
    <citation type="journal article" date="2013" name="Nat. Commun.">
        <title>Whole-genome sequencing of Oryza brachyantha reveals mechanisms underlying Oryza genome evolution.</title>
        <authorList>
            <person name="Chen J."/>
            <person name="Huang Q."/>
            <person name="Gao D."/>
            <person name="Wang J."/>
            <person name="Lang Y."/>
            <person name="Liu T."/>
            <person name="Li B."/>
            <person name="Bai Z."/>
            <person name="Luis Goicoechea J."/>
            <person name="Liang C."/>
            <person name="Chen C."/>
            <person name="Zhang W."/>
            <person name="Sun S."/>
            <person name="Liao Y."/>
            <person name="Zhang X."/>
            <person name="Yang L."/>
            <person name="Song C."/>
            <person name="Wang M."/>
            <person name="Shi J."/>
            <person name="Liu G."/>
            <person name="Liu J."/>
            <person name="Zhou H."/>
            <person name="Zhou W."/>
            <person name="Yu Q."/>
            <person name="An N."/>
            <person name="Chen Y."/>
            <person name="Cai Q."/>
            <person name="Wang B."/>
            <person name="Liu B."/>
            <person name="Min J."/>
            <person name="Huang Y."/>
            <person name="Wu H."/>
            <person name="Li Z."/>
            <person name="Zhang Y."/>
            <person name="Yin Y."/>
            <person name="Song W."/>
            <person name="Jiang J."/>
            <person name="Jackson S.A."/>
            <person name="Wing R.A."/>
            <person name="Wang J."/>
            <person name="Chen M."/>
        </authorList>
    </citation>
    <scope>NUCLEOTIDE SEQUENCE [LARGE SCALE GENOMIC DNA]</scope>
    <source>
        <strain evidence="2">cv. IRGC 101232</strain>
    </source>
</reference>
<reference evidence="2" key="2">
    <citation type="submission" date="2013-04" db="UniProtKB">
        <authorList>
            <consortium name="EnsemblPlants"/>
        </authorList>
    </citation>
    <scope>IDENTIFICATION</scope>
</reference>
<dbReference type="PROSITE" id="PS50878">
    <property type="entry name" value="RT_POL"/>
    <property type="match status" value="1"/>
</dbReference>
<organism evidence="2">
    <name type="scientific">Oryza brachyantha</name>
    <name type="common">malo sina</name>
    <dbReference type="NCBI Taxonomy" id="4533"/>
    <lineage>
        <taxon>Eukaryota</taxon>
        <taxon>Viridiplantae</taxon>
        <taxon>Streptophyta</taxon>
        <taxon>Embryophyta</taxon>
        <taxon>Tracheophyta</taxon>
        <taxon>Spermatophyta</taxon>
        <taxon>Magnoliopsida</taxon>
        <taxon>Liliopsida</taxon>
        <taxon>Poales</taxon>
        <taxon>Poaceae</taxon>
        <taxon>BOP clade</taxon>
        <taxon>Oryzoideae</taxon>
        <taxon>Oryzeae</taxon>
        <taxon>Oryzinae</taxon>
        <taxon>Oryza</taxon>
    </lineage>
</organism>
<dbReference type="Pfam" id="PF13966">
    <property type="entry name" value="zf-RVT"/>
    <property type="match status" value="1"/>
</dbReference>
<keyword evidence="3" id="KW-1185">Reference proteome</keyword>
<dbReference type="Gramene" id="OB01G36710.1">
    <property type="protein sequence ID" value="OB01G36710.1"/>
    <property type="gene ID" value="OB01G36710"/>
</dbReference>
<dbReference type="HOGENOM" id="CLU_000680_15_0_1"/>
<dbReference type="InterPro" id="IPR026960">
    <property type="entry name" value="RVT-Znf"/>
</dbReference>
<name>J3L365_ORYBR</name>
<dbReference type="InterPro" id="IPR000477">
    <property type="entry name" value="RT_dom"/>
</dbReference>
<dbReference type="eggNOG" id="KOG1075">
    <property type="taxonomic scope" value="Eukaryota"/>
</dbReference>
<sequence length="458" mass="52315">MQYADDTLIVCEAETTGVAALKEILHRFATVTGLTINFSKSSMVPINVGERETAEFQRILQFQKVEKFLPGWKAKLLNYAGRTVLVNAVLDSVPVYLMSVLDLPQGIIEKIEQRRRAFLWTGEDKVSGANCLVAWDNVCKSKEEGGLGLKKLRLRNKSLLLNWLHNLHQSDSPWADWVWKQLTNEAPCRSENLGNHWNSLAKLLPEYRNFTNSSVMDGRCTSFWFDKWLDHLPLAVKYKALLSHSTTKHTTVRQAIRLGPGQQLVHRLSSVAQAQLQELLQHLQTFQLREGADIRSHNLGKPETKLTTSQCYKSLQAGDKGPNYGFIWKNRAPPRVRFFTWLLSKDRLPTRNNLIVNKIVDSASCPICDSTWEDGDHLFLQCPFAVALWSALGFAPTTSSVRELHSISKPSGLIAREFKTFFILCFWRIWTHRNDVVFNKLQPCKKRLLQQCVQDVTL</sequence>
<dbReference type="AlphaFoldDB" id="J3L365"/>
<feature type="domain" description="Reverse transcriptase" evidence="1">
    <location>
        <begin position="1"/>
        <end position="84"/>
    </location>
</feature>
<dbReference type="PANTHER" id="PTHR33116:SF78">
    <property type="entry name" value="OS12G0587133 PROTEIN"/>
    <property type="match status" value="1"/>
</dbReference>
<evidence type="ECO:0000313" key="3">
    <source>
        <dbReference type="Proteomes" id="UP000006038"/>
    </source>
</evidence>
<accession>J3L365</accession>
<protein>
    <recommendedName>
        <fullName evidence="1">Reverse transcriptase domain-containing protein</fullName>
    </recommendedName>
</protein>
<dbReference type="STRING" id="4533.J3L365"/>
<proteinExistence type="predicted"/>
<evidence type="ECO:0000313" key="2">
    <source>
        <dbReference type="EnsemblPlants" id="OB01G36710.1"/>
    </source>
</evidence>